<feature type="compositionally biased region" description="Low complexity" evidence="1">
    <location>
        <begin position="39"/>
        <end position="52"/>
    </location>
</feature>
<feature type="transmembrane region" description="Helical" evidence="2">
    <location>
        <begin position="140"/>
        <end position="160"/>
    </location>
</feature>
<feature type="transmembrane region" description="Helical" evidence="2">
    <location>
        <begin position="251"/>
        <end position="276"/>
    </location>
</feature>
<evidence type="ECO:0000313" key="4">
    <source>
        <dbReference type="Proteomes" id="UP000005442"/>
    </source>
</evidence>
<keyword evidence="2" id="KW-1133">Transmembrane helix</keyword>
<dbReference type="AlphaFoldDB" id="G8RNW5"/>
<sequence>MEIGTEMSTTAPTGTTTPAPEETVRLRPGDLPIKLLPQAPKAPTTRTTPKAPKIGEPMTTRLKALVPLGSDGVTVRLNPIEIPVVAKVTNTIRQRYIDLNKAEVKPPSKWEYARIGLVMLLASMPILAISGEVFELVSQATVTMVTITLVAVLATLIAFAPHRIDMIVGRGLIAGMVACIVYDAARLFAVHVLGLMGDFILVMGSFVTGEPDTTGSAAVGYVYRYLGDAGGLGVAFFVVAYAIGIDRWKNVYAVLAAIAFGVFPTWAGLMATVALAPHGQERMFPLNTATVIITLLGHVIFGLFLGLAFLKAPRGQNSGWPWPPLTESALAKRAIRFRKKVMNSPH</sequence>
<protein>
    <submittedName>
        <fullName evidence="3">Uncharacterized protein</fullName>
    </submittedName>
</protein>
<evidence type="ECO:0000256" key="1">
    <source>
        <dbReference type="SAM" id="MobiDB-lite"/>
    </source>
</evidence>
<dbReference type="Proteomes" id="UP000005442">
    <property type="component" value="Chromosome"/>
</dbReference>
<dbReference type="HOGENOM" id="CLU_899606_0_0_11"/>
<dbReference type="EMBL" id="CP003169">
    <property type="protein sequence ID" value="AEV73816.1"/>
    <property type="molecule type" value="Genomic_DNA"/>
</dbReference>
<dbReference type="KEGG" id="mrh:MycrhN_3291"/>
<accession>G8RNW5</accession>
<evidence type="ECO:0000256" key="2">
    <source>
        <dbReference type="SAM" id="Phobius"/>
    </source>
</evidence>
<dbReference type="STRING" id="710685.MycrhN_3291"/>
<feature type="transmembrane region" description="Helical" evidence="2">
    <location>
        <begin position="172"/>
        <end position="202"/>
    </location>
</feature>
<gene>
    <name evidence="3" type="ordered locus">MycrhN_3291</name>
</gene>
<feature type="transmembrane region" description="Helical" evidence="2">
    <location>
        <begin position="222"/>
        <end position="244"/>
    </location>
</feature>
<reference evidence="3 4" key="1">
    <citation type="submission" date="2011-12" db="EMBL/GenBank/DDBJ databases">
        <title>Complete sequence of Mycobacterium rhodesiae NBB3.</title>
        <authorList>
            <consortium name="US DOE Joint Genome Institute"/>
            <person name="Lucas S."/>
            <person name="Han J."/>
            <person name="Lapidus A."/>
            <person name="Cheng J.-F."/>
            <person name="Goodwin L."/>
            <person name="Pitluck S."/>
            <person name="Peters L."/>
            <person name="Mikhailova N."/>
            <person name="Gu W."/>
            <person name="Detter J.C."/>
            <person name="Han C."/>
            <person name="Tapia R."/>
            <person name="Land M."/>
            <person name="Hauser L."/>
            <person name="Kyrpides N."/>
            <person name="Ivanova N."/>
            <person name="Pagani I."/>
            <person name="Mattes T."/>
            <person name="Holmes A."/>
            <person name="Rutledge P."/>
            <person name="Paulsen I."/>
            <person name="Coleman N."/>
            <person name="Woyke T."/>
        </authorList>
    </citation>
    <scope>NUCLEOTIDE SEQUENCE [LARGE SCALE GENOMIC DNA]</scope>
    <source>
        <strain evidence="3 4">NBB3</strain>
    </source>
</reference>
<keyword evidence="2" id="KW-0472">Membrane</keyword>
<dbReference type="PATRIC" id="fig|710685.3.peg.3302"/>
<organism evidence="3 4">
    <name type="scientific">Mycolicibacterium rhodesiae (strain NBB3)</name>
    <name type="common">Mycobacterium rhodesiae</name>
    <dbReference type="NCBI Taxonomy" id="710685"/>
    <lineage>
        <taxon>Bacteria</taxon>
        <taxon>Bacillati</taxon>
        <taxon>Actinomycetota</taxon>
        <taxon>Actinomycetes</taxon>
        <taxon>Mycobacteriales</taxon>
        <taxon>Mycobacteriaceae</taxon>
        <taxon>Mycolicibacterium</taxon>
    </lineage>
</organism>
<name>G8RNW5_MYCRN</name>
<dbReference type="eggNOG" id="ENOG5033T66">
    <property type="taxonomic scope" value="Bacteria"/>
</dbReference>
<proteinExistence type="predicted"/>
<evidence type="ECO:0000313" key="3">
    <source>
        <dbReference type="EMBL" id="AEV73816.1"/>
    </source>
</evidence>
<feature type="transmembrane region" description="Helical" evidence="2">
    <location>
        <begin position="288"/>
        <end position="310"/>
    </location>
</feature>
<keyword evidence="2" id="KW-0812">Transmembrane</keyword>
<keyword evidence="4" id="KW-1185">Reference proteome</keyword>
<feature type="transmembrane region" description="Helical" evidence="2">
    <location>
        <begin position="115"/>
        <end position="134"/>
    </location>
</feature>
<feature type="region of interest" description="Disordered" evidence="1">
    <location>
        <begin position="1"/>
        <end position="55"/>
    </location>
</feature>
<feature type="compositionally biased region" description="Low complexity" evidence="1">
    <location>
        <begin position="1"/>
        <end position="21"/>
    </location>
</feature>